<evidence type="ECO:0000313" key="2">
    <source>
        <dbReference type="EMBL" id="NRN67429.1"/>
    </source>
</evidence>
<organism evidence="2 3">
    <name type="scientific">Kibdelosporangium persicum</name>
    <dbReference type="NCBI Taxonomy" id="2698649"/>
    <lineage>
        <taxon>Bacteria</taxon>
        <taxon>Bacillati</taxon>
        <taxon>Actinomycetota</taxon>
        <taxon>Actinomycetes</taxon>
        <taxon>Pseudonocardiales</taxon>
        <taxon>Pseudonocardiaceae</taxon>
        <taxon>Kibdelosporangium</taxon>
    </lineage>
</organism>
<protein>
    <submittedName>
        <fullName evidence="2">RNA polymerase subunit sigma</fullName>
    </submittedName>
</protein>
<dbReference type="RefSeq" id="WP_173135242.1">
    <property type="nucleotide sequence ID" value="NZ_CBCSGW010000002.1"/>
</dbReference>
<dbReference type="CDD" id="cd06171">
    <property type="entry name" value="Sigma70_r4"/>
    <property type="match status" value="1"/>
</dbReference>
<dbReference type="Gene3D" id="1.10.10.10">
    <property type="entry name" value="Winged helix-like DNA-binding domain superfamily/Winged helix DNA-binding domain"/>
    <property type="match status" value="1"/>
</dbReference>
<gene>
    <name evidence="2" type="ORF">GC106_46690</name>
</gene>
<reference evidence="2 3" key="1">
    <citation type="submission" date="2020-01" db="EMBL/GenBank/DDBJ databases">
        <title>Kibdelosporangium persica a novel Actinomycetes from a hot desert in Iran.</title>
        <authorList>
            <person name="Safaei N."/>
            <person name="Zaburannyi N."/>
            <person name="Mueller R."/>
            <person name="Wink J."/>
        </authorList>
    </citation>
    <scope>NUCLEOTIDE SEQUENCE [LARGE SCALE GENOMIC DNA]</scope>
    <source>
        <strain evidence="2 3">4NS15</strain>
    </source>
</reference>
<accession>A0ABX2F7V0</accession>
<proteinExistence type="predicted"/>
<evidence type="ECO:0000313" key="3">
    <source>
        <dbReference type="Proteomes" id="UP000763557"/>
    </source>
</evidence>
<keyword evidence="3" id="KW-1185">Reference proteome</keyword>
<comment type="caution">
    <text evidence="2">The sequence shown here is derived from an EMBL/GenBank/DDBJ whole genome shotgun (WGS) entry which is preliminary data.</text>
</comment>
<dbReference type="InterPro" id="IPR013324">
    <property type="entry name" value="RNA_pol_sigma_r3/r4-like"/>
</dbReference>
<name>A0ABX2F7V0_9PSEU</name>
<dbReference type="SUPFAM" id="SSF88659">
    <property type="entry name" value="Sigma3 and sigma4 domains of RNA polymerase sigma factors"/>
    <property type="match status" value="1"/>
</dbReference>
<dbReference type="InterPro" id="IPR007630">
    <property type="entry name" value="RNA_pol_sigma70_r4"/>
</dbReference>
<dbReference type="InterPro" id="IPR036388">
    <property type="entry name" value="WH-like_DNA-bd_sf"/>
</dbReference>
<dbReference type="Proteomes" id="UP000763557">
    <property type="component" value="Unassembled WGS sequence"/>
</dbReference>
<evidence type="ECO:0000259" key="1">
    <source>
        <dbReference type="Pfam" id="PF04545"/>
    </source>
</evidence>
<dbReference type="EMBL" id="JAAATY010000014">
    <property type="protein sequence ID" value="NRN67429.1"/>
    <property type="molecule type" value="Genomic_DNA"/>
</dbReference>
<feature type="domain" description="RNA polymerase sigma-70 region 4" evidence="1">
    <location>
        <begin position="86"/>
        <end position="132"/>
    </location>
</feature>
<sequence length="157" mass="17093">MSLGAIVLGTIKPVVVRYCRARIGRRDGSFAVADLVATEALHAVLRALPAEREPLLAVTYRIASEKVNEELNGEPGCADTDLDVAILPGHEREIIILRALCGLTAEQTAEAIGSTPPVVRLAQHRALEKLRKRPQVDSQVTRFDHVPGAKTLSERCR</sequence>
<dbReference type="Pfam" id="PF04545">
    <property type="entry name" value="Sigma70_r4"/>
    <property type="match status" value="1"/>
</dbReference>